<feature type="domain" description="Protein kinase" evidence="3">
    <location>
        <begin position="1"/>
        <end position="74"/>
    </location>
</feature>
<proteinExistence type="predicted"/>
<evidence type="ECO:0000313" key="4">
    <source>
        <dbReference type="Proteomes" id="UP000228380"/>
    </source>
</evidence>
<dbReference type="GeneID" id="103705461"/>
<dbReference type="SUPFAM" id="SSF56112">
    <property type="entry name" value="Protein kinase-like (PK-like)"/>
    <property type="match status" value="1"/>
</dbReference>
<accession>A0A8B9A8L2</accession>
<dbReference type="InterPro" id="IPR000719">
    <property type="entry name" value="Prot_kinase_dom"/>
</dbReference>
<keyword evidence="1" id="KW-0547">Nucleotide-binding</keyword>
<dbReference type="InterPro" id="IPR051931">
    <property type="entry name" value="PAK3-like"/>
</dbReference>
<evidence type="ECO:0000259" key="3">
    <source>
        <dbReference type="PROSITE" id="PS50011"/>
    </source>
</evidence>
<dbReference type="AlphaFoldDB" id="A0A8B9A8L2"/>
<dbReference type="GO" id="GO:0004672">
    <property type="term" value="F:protein kinase activity"/>
    <property type="evidence" value="ECO:0007669"/>
    <property type="project" value="InterPro"/>
</dbReference>
<dbReference type="Gene3D" id="3.30.200.20">
    <property type="entry name" value="Phosphorylase Kinase, domain 1"/>
    <property type="match status" value="1"/>
</dbReference>
<evidence type="ECO:0000256" key="2">
    <source>
        <dbReference type="ARBA" id="ARBA00022840"/>
    </source>
</evidence>
<dbReference type="InterPro" id="IPR011009">
    <property type="entry name" value="Kinase-like_dom_sf"/>
</dbReference>
<gene>
    <name evidence="5" type="primary">LOC103705461</name>
</gene>
<name>A0A8B9A8L2_PHODC</name>
<dbReference type="RefSeq" id="XP_038982052.1">
    <property type="nucleotide sequence ID" value="XM_039126124.1"/>
</dbReference>
<protein>
    <submittedName>
        <fullName evidence="5">Serine/threonine-protein kinase 25-like</fullName>
    </submittedName>
</protein>
<dbReference type="PANTHER" id="PTHR45832:SF18">
    <property type="entry name" value="SERINE_THREONINE-PROTEIN KINASE DST1"/>
    <property type="match status" value="1"/>
</dbReference>
<evidence type="ECO:0000313" key="5">
    <source>
        <dbReference type="RefSeq" id="XP_038982052.1"/>
    </source>
</evidence>
<evidence type="ECO:0000256" key="1">
    <source>
        <dbReference type="ARBA" id="ARBA00022741"/>
    </source>
</evidence>
<dbReference type="PANTHER" id="PTHR45832">
    <property type="entry name" value="SERINE/THREONINE-PROTEIN KINASE SAMKA-RELATED-RELATED"/>
    <property type="match status" value="1"/>
</dbReference>
<dbReference type="GO" id="GO:0005524">
    <property type="term" value="F:ATP binding"/>
    <property type="evidence" value="ECO:0007669"/>
    <property type="project" value="UniProtKB-KW"/>
</dbReference>
<dbReference type="PROSITE" id="PS50011">
    <property type="entry name" value="PROTEIN_KINASE_DOM"/>
    <property type="match status" value="1"/>
</dbReference>
<reference evidence="5" key="2">
    <citation type="submission" date="2025-08" db="UniProtKB">
        <authorList>
            <consortium name="RefSeq"/>
        </authorList>
    </citation>
    <scope>IDENTIFICATION</scope>
    <source>
        <tissue evidence="5">Young leaves</tissue>
    </source>
</reference>
<keyword evidence="2" id="KW-0067">ATP-binding</keyword>
<organism evidence="4 5">
    <name type="scientific">Phoenix dactylifera</name>
    <name type="common">Date palm</name>
    <dbReference type="NCBI Taxonomy" id="42345"/>
    <lineage>
        <taxon>Eukaryota</taxon>
        <taxon>Viridiplantae</taxon>
        <taxon>Streptophyta</taxon>
        <taxon>Embryophyta</taxon>
        <taxon>Tracheophyta</taxon>
        <taxon>Spermatophyta</taxon>
        <taxon>Magnoliopsida</taxon>
        <taxon>Liliopsida</taxon>
        <taxon>Arecaceae</taxon>
        <taxon>Coryphoideae</taxon>
        <taxon>Phoeniceae</taxon>
        <taxon>Phoenix</taxon>
    </lineage>
</organism>
<dbReference type="KEGG" id="pda:103705461"/>
<reference evidence="4" key="1">
    <citation type="journal article" date="2019" name="Nat. Commun.">
        <title>Genome-wide association mapping of date palm fruit traits.</title>
        <authorList>
            <person name="Hazzouri K.M."/>
            <person name="Gros-Balthazard M."/>
            <person name="Flowers J.M."/>
            <person name="Copetti D."/>
            <person name="Lemansour A."/>
            <person name="Lebrun M."/>
            <person name="Masmoudi K."/>
            <person name="Ferrand S."/>
            <person name="Dhar M.I."/>
            <person name="Fresquez Z.A."/>
            <person name="Rosas U."/>
            <person name="Zhang J."/>
            <person name="Talag J."/>
            <person name="Lee S."/>
            <person name="Kudrna D."/>
            <person name="Powell R.F."/>
            <person name="Leitch I.J."/>
            <person name="Krueger R.R."/>
            <person name="Wing R.A."/>
            <person name="Amiri K.M.A."/>
            <person name="Purugganan M.D."/>
        </authorList>
    </citation>
    <scope>NUCLEOTIDE SEQUENCE [LARGE SCALE GENOMIC DNA]</scope>
    <source>
        <strain evidence="4">cv. Khalas</strain>
    </source>
</reference>
<dbReference type="Gene3D" id="1.10.510.10">
    <property type="entry name" value="Transferase(Phosphotransferase) domain 1"/>
    <property type="match status" value="1"/>
</dbReference>
<dbReference type="Proteomes" id="UP000228380">
    <property type="component" value="Chromosome 4"/>
</dbReference>
<sequence length="74" mass="8758">MSLTEGEEGYEEIRGDFGMLQQCSHPNAVRYFGSYQREEYLWGFSYLHSIFKVHRDIKSGHILLTEQREVKLES</sequence>
<dbReference type="OrthoDB" id="1730863at2759"/>
<keyword evidence="4" id="KW-1185">Reference proteome</keyword>